<protein>
    <submittedName>
        <fullName evidence="1">14165_t:CDS:1</fullName>
    </submittedName>
</protein>
<gene>
    <name evidence="1" type="ORF">CPELLU_LOCUS20075</name>
</gene>
<feature type="non-terminal residue" evidence="1">
    <location>
        <position position="79"/>
    </location>
</feature>
<evidence type="ECO:0000313" key="2">
    <source>
        <dbReference type="Proteomes" id="UP000789759"/>
    </source>
</evidence>
<dbReference type="Proteomes" id="UP000789759">
    <property type="component" value="Unassembled WGS sequence"/>
</dbReference>
<dbReference type="AlphaFoldDB" id="A0A9N9KDW9"/>
<dbReference type="EMBL" id="CAJVQA010055581">
    <property type="protein sequence ID" value="CAG8825257.1"/>
    <property type="molecule type" value="Genomic_DNA"/>
</dbReference>
<comment type="caution">
    <text evidence="1">The sequence shown here is derived from an EMBL/GenBank/DDBJ whole genome shotgun (WGS) entry which is preliminary data.</text>
</comment>
<sequence>MSKDEKLSDKLQYDCFYYGNDNDKTIITTVLEYINNNKEILKDKDIIDEFKQIFKNISIFNKNLDELNKDHEFDNEYVV</sequence>
<evidence type="ECO:0000313" key="1">
    <source>
        <dbReference type="EMBL" id="CAG8825257.1"/>
    </source>
</evidence>
<keyword evidence="2" id="KW-1185">Reference proteome</keyword>
<accession>A0A9N9KDW9</accession>
<organism evidence="1 2">
    <name type="scientific">Cetraspora pellucida</name>
    <dbReference type="NCBI Taxonomy" id="1433469"/>
    <lineage>
        <taxon>Eukaryota</taxon>
        <taxon>Fungi</taxon>
        <taxon>Fungi incertae sedis</taxon>
        <taxon>Mucoromycota</taxon>
        <taxon>Glomeromycotina</taxon>
        <taxon>Glomeromycetes</taxon>
        <taxon>Diversisporales</taxon>
        <taxon>Gigasporaceae</taxon>
        <taxon>Cetraspora</taxon>
    </lineage>
</organism>
<name>A0A9N9KDW9_9GLOM</name>
<proteinExistence type="predicted"/>
<reference evidence="1" key="1">
    <citation type="submission" date="2021-06" db="EMBL/GenBank/DDBJ databases">
        <authorList>
            <person name="Kallberg Y."/>
            <person name="Tangrot J."/>
            <person name="Rosling A."/>
        </authorList>
    </citation>
    <scope>NUCLEOTIDE SEQUENCE</scope>
    <source>
        <strain evidence="1">FL966</strain>
    </source>
</reference>